<comment type="caution">
    <text evidence="2">The sequence shown here is derived from an EMBL/GenBank/DDBJ whole genome shotgun (WGS) entry which is preliminary data.</text>
</comment>
<dbReference type="PANTHER" id="PTHR36251:SF2">
    <property type="entry name" value="GIFSY-2 PROPHAGE HOST SPECIFICITY PROTEIN J, PHAGE LAMBDA"/>
    <property type="match status" value="1"/>
</dbReference>
<proteinExistence type="predicted"/>
<name>A0ABS3AH76_9PSED</name>
<gene>
    <name evidence="2" type="ORF">IMW75_13675</name>
</gene>
<dbReference type="InterPro" id="IPR053171">
    <property type="entry name" value="Viral_Tip_Attach_Protein"/>
</dbReference>
<sequence>MQGDLAGLGLDPAPNALWQFDAGVEGWTNGGSTVAWADGQVTISSTGTDPTFSSPSGLGISGSLYTKVRARITRIAGAGWDGKVFYATPSHSVSSSFYKSLPNPLLAIGQSTVLEWDMAALSVGGSDWVNSTITQIRLDIGGASAADVFAVDWVVVGRAGPGASSAALSSLDSTVTQQGATLISQGTSLTSLSNTLTTTNTNVTAAQTAANAANTLAGGKGKVIVQTAAPAVADQQVQNLWIDITGGANTPKRWTGSAWAAVTDKVAADAAAAAASALSVANTKADASAVSSLTTRVTSTEQQITAQANKLDGIYVQVNPMLAGDTDGYAGSTGSFVGVWSEQSARIEDGMVIGRKVDTVEVAANQAVDLAQQNNAAVQQVSAVVQQVSQAQITADGKASAMWAVKLQVNAQGQYVAAGVGLGIENGPAGLQSSFLVSADTFAVVNGINGTLSSPFAVTGGQVFIRSAFIQDLSLSFGKIADNIQSDNYVANSTGWKLSKSGGMELNSTVAGQGRVQVTNRAVKVWDANGILRVQLGDLAA</sequence>
<evidence type="ECO:0000313" key="2">
    <source>
        <dbReference type="EMBL" id="MBN3966321.1"/>
    </source>
</evidence>
<dbReference type="InterPro" id="IPR015406">
    <property type="entry name" value="GpJ_CSF"/>
</dbReference>
<keyword evidence="3" id="KW-1185">Reference proteome</keyword>
<evidence type="ECO:0000259" key="1">
    <source>
        <dbReference type="Pfam" id="PF09327"/>
    </source>
</evidence>
<dbReference type="EMBL" id="JADEVO010000017">
    <property type="protein sequence ID" value="MBN3966321.1"/>
    <property type="molecule type" value="Genomic_DNA"/>
</dbReference>
<evidence type="ECO:0000313" key="3">
    <source>
        <dbReference type="Proteomes" id="UP000772591"/>
    </source>
</evidence>
<dbReference type="Proteomes" id="UP000772591">
    <property type="component" value="Unassembled WGS sequence"/>
</dbReference>
<dbReference type="PANTHER" id="PTHR36251">
    <property type="entry name" value="FELS-1 PROPHAGE HOST SPECIFICITY PROTEIN-RELATED"/>
    <property type="match status" value="1"/>
</dbReference>
<accession>A0ABS3AH76</accession>
<reference evidence="2 3" key="1">
    <citation type="journal article" date="2021" name="Int. J. Syst. Evol. Microbiol.">
        <title>Pseudomonas piscium sp. nov., Pseudomonas pisciculturae sp. nov., Pseudomonas mucoides sp. nov. and Pseudomonas neuropathica sp. nov. isolated from rainbow trout.</title>
        <authorList>
            <person name="Duman M."/>
            <person name="Mulet M."/>
            <person name="Altun S."/>
            <person name="Saticioglu I.B."/>
            <person name="Gomila M."/>
            <person name="Lalucat J."/>
            <person name="Garcia-Valdes E."/>
        </authorList>
    </citation>
    <scope>NUCLEOTIDE SEQUENCE [LARGE SCALE GENOMIC DNA]</scope>
    <source>
        <strain evidence="2 3">LMG 28632</strain>
    </source>
</reference>
<dbReference type="Pfam" id="PF09327">
    <property type="entry name" value="Phage_Tail_Tip"/>
    <property type="match status" value="1"/>
</dbReference>
<organism evidence="2 3">
    <name type="scientific">Pseudomonas gregormendelii</name>
    <dbReference type="NCBI Taxonomy" id="1628277"/>
    <lineage>
        <taxon>Bacteria</taxon>
        <taxon>Pseudomonadati</taxon>
        <taxon>Pseudomonadota</taxon>
        <taxon>Gammaproteobacteria</taxon>
        <taxon>Pseudomonadales</taxon>
        <taxon>Pseudomonadaceae</taxon>
        <taxon>Pseudomonas</taxon>
    </lineage>
</organism>
<protein>
    <submittedName>
        <fullName evidence="2">DUF1983 domain-containing protein</fullName>
    </submittedName>
</protein>
<feature type="domain" description="Tip attachment protein J central straight fiber" evidence="1">
    <location>
        <begin position="385"/>
        <end position="516"/>
    </location>
</feature>